<protein>
    <submittedName>
        <fullName evidence="2">Uncharacterized protein</fullName>
    </submittedName>
</protein>
<evidence type="ECO:0000313" key="2">
    <source>
        <dbReference type="WBParaSite" id="scf7180000420595.g5516"/>
    </source>
</evidence>
<accession>A0A915NSW8</accession>
<organism evidence="1 2">
    <name type="scientific">Meloidogyne floridensis</name>
    <dbReference type="NCBI Taxonomy" id="298350"/>
    <lineage>
        <taxon>Eukaryota</taxon>
        <taxon>Metazoa</taxon>
        <taxon>Ecdysozoa</taxon>
        <taxon>Nematoda</taxon>
        <taxon>Chromadorea</taxon>
        <taxon>Rhabditida</taxon>
        <taxon>Tylenchina</taxon>
        <taxon>Tylenchomorpha</taxon>
        <taxon>Tylenchoidea</taxon>
        <taxon>Meloidogynidae</taxon>
        <taxon>Meloidogyninae</taxon>
        <taxon>Meloidogyne</taxon>
    </lineage>
</organism>
<keyword evidence="1" id="KW-1185">Reference proteome</keyword>
<evidence type="ECO:0000313" key="1">
    <source>
        <dbReference type="Proteomes" id="UP000887560"/>
    </source>
</evidence>
<reference evidence="2" key="1">
    <citation type="submission" date="2022-11" db="UniProtKB">
        <authorList>
            <consortium name="WormBaseParasite"/>
        </authorList>
    </citation>
    <scope>IDENTIFICATION</scope>
</reference>
<proteinExistence type="predicted"/>
<dbReference type="AlphaFoldDB" id="A0A915NSW8"/>
<name>A0A915NSW8_9BILA</name>
<dbReference type="WBParaSite" id="scf7180000420595.g5516">
    <property type="protein sequence ID" value="scf7180000420595.g5516"/>
    <property type="gene ID" value="scf7180000420595.g5516"/>
</dbReference>
<sequence>MRDFWTSPKAFQNNSTHYQLPSNDYSCSSCTRSQCHSPASSSLRSGPLPAIPALQQQQQPPKMGTFITQQTEVPRNLGIFVKFNLRM</sequence>
<dbReference type="Proteomes" id="UP000887560">
    <property type="component" value="Unplaced"/>
</dbReference>